<name>A0A3G8H7C7_9BURK</name>
<dbReference type="EMBL" id="CP033970">
    <property type="protein sequence ID" value="AZG16010.1"/>
    <property type="molecule type" value="Genomic_DNA"/>
</dbReference>
<dbReference type="SUPFAM" id="SSF52266">
    <property type="entry name" value="SGNH hydrolase"/>
    <property type="match status" value="1"/>
</dbReference>
<organism evidence="4 5">
    <name type="scientific">Cupriavidus pauculus</name>
    <dbReference type="NCBI Taxonomy" id="82633"/>
    <lineage>
        <taxon>Bacteria</taxon>
        <taxon>Pseudomonadati</taxon>
        <taxon>Pseudomonadota</taxon>
        <taxon>Betaproteobacteria</taxon>
        <taxon>Burkholderiales</taxon>
        <taxon>Burkholderiaceae</taxon>
        <taxon>Cupriavidus</taxon>
    </lineage>
</organism>
<dbReference type="PROSITE" id="PS51257">
    <property type="entry name" value="PROKAR_LIPOPROTEIN"/>
    <property type="match status" value="1"/>
</dbReference>
<evidence type="ECO:0000313" key="5">
    <source>
        <dbReference type="Proteomes" id="UP000270411"/>
    </source>
</evidence>
<keyword evidence="4" id="KW-0378">Hydrolase</keyword>
<dbReference type="InterPro" id="IPR013830">
    <property type="entry name" value="SGNH_hydro"/>
</dbReference>
<gene>
    <name evidence="4" type="ORF">EHF44_21525</name>
</gene>
<dbReference type="RefSeq" id="WP_124685741.1">
    <property type="nucleotide sequence ID" value="NZ_CP033970.1"/>
</dbReference>
<feature type="signal peptide" evidence="2">
    <location>
        <begin position="1"/>
        <end position="17"/>
    </location>
</feature>
<dbReference type="Proteomes" id="UP000270411">
    <property type="component" value="Chromosome 2"/>
</dbReference>
<feature type="compositionally biased region" description="Pro residues" evidence="1">
    <location>
        <begin position="41"/>
        <end position="52"/>
    </location>
</feature>
<proteinExistence type="predicted"/>
<dbReference type="Pfam" id="PF13472">
    <property type="entry name" value="Lipase_GDSL_2"/>
    <property type="match status" value="1"/>
</dbReference>
<dbReference type="GO" id="GO:0016788">
    <property type="term" value="F:hydrolase activity, acting on ester bonds"/>
    <property type="evidence" value="ECO:0007669"/>
    <property type="project" value="UniProtKB-ARBA"/>
</dbReference>
<dbReference type="InterPro" id="IPR036514">
    <property type="entry name" value="SGNH_hydro_sf"/>
</dbReference>
<dbReference type="Gene3D" id="3.40.50.1110">
    <property type="entry name" value="SGNH hydrolase"/>
    <property type="match status" value="1"/>
</dbReference>
<evidence type="ECO:0000256" key="2">
    <source>
        <dbReference type="SAM" id="SignalP"/>
    </source>
</evidence>
<dbReference type="OrthoDB" id="8215557at2"/>
<sequence length="432" mass="45268">MKAKLASLSMAVLLTLAGCGGGGDGDSTQQANNGGGTPAQPAQPAPATPTPEKPATVLETNQALLKAASAQGAMPTNMASPPIVTPGTPNMPTTIANGVLIAPGDPALRFSGTMVQNGTVHPDQLLMKNIAVNYGGLGRGSNVLYIDFVTDAPVFEILVKGNVEISRHRILVDGAYVSGTPVGYPDDGNLYLTRVDFQGARKTRHIRIESNDMRFGGLYVAPGDKVTAAPTLGNVRAIALGDSVTEGMSGQGDSFDNYASRLGYIMGWKDMYVSGVGSTGYLAAPSSKLKFRDRMETDVYPFNPHVILIAGGINDAPFTQQALQAEAATLFDEIATRLPNTTVFVLGPWSPGSTHVEQRDAIRAAVGQRANFHFIDNIAEQWQTGTGNVANPKGDGNGDIYVSADGTHPTLAGHIYLADKVAAAMRAVIGKF</sequence>
<dbReference type="AlphaFoldDB" id="A0A3G8H7C7"/>
<feature type="region of interest" description="Disordered" evidence="1">
    <location>
        <begin position="24"/>
        <end position="54"/>
    </location>
</feature>
<feature type="chain" id="PRO_5018252238" evidence="2">
    <location>
        <begin position="18"/>
        <end position="432"/>
    </location>
</feature>
<reference evidence="5" key="1">
    <citation type="submission" date="2018-11" db="EMBL/GenBank/DDBJ databases">
        <title>FDA dAtabase for Regulatory Grade micrObial Sequences (FDA-ARGOS): Supporting development and validation of Infectious Disease Dx tests.</title>
        <authorList>
            <person name="Goldberg B."/>
            <person name="Campos J."/>
            <person name="Tallon L."/>
            <person name="Sadzewicz L."/>
            <person name="Zhao X."/>
            <person name="Vavikolanu K."/>
            <person name="Mehta A."/>
            <person name="Aluvathingal J."/>
            <person name="Nadendla S."/>
            <person name="Geyer C."/>
            <person name="Nandy P."/>
            <person name="Yan Y."/>
            <person name="Sichtig H."/>
        </authorList>
    </citation>
    <scope>NUCLEOTIDE SEQUENCE [LARGE SCALE GENOMIC DNA]</scope>
    <source>
        <strain evidence="5">FDAARGOS_614</strain>
    </source>
</reference>
<evidence type="ECO:0000256" key="1">
    <source>
        <dbReference type="SAM" id="MobiDB-lite"/>
    </source>
</evidence>
<dbReference type="CDD" id="cd00229">
    <property type="entry name" value="SGNH_hydrolase"/>
    <property type="match status" value="1"/>
</dbReference>
<keyword evidence="2" id="KW-0732">Signal</keyword>
<accession>A0A3G8H7C7</accession>
<feature type="domain" description="SGNH hydrolase-type esterase" evidence="3">
    <location>
        <begin position="239"/>
        <end position="414"/>
    </location>
</feature>
<dbReference type="KEGG" id="cpau:EHF44_21525"/>
<evidence type="ECO:0000313" key="4">
    <source>
        <dbReference type="EMBL" id="AZG16010.1"/>
    </source>
</evidence>
<protein>
    <submittedName>
        <fullName evidence="4">SGNH/GDSL hydrolase family protein</fullName>
    </submittedName>
</protein>
<evidence type="ECO:0000259" key="3">
    <source>
        <dbReference type="Pfam" id="PF13472"/>
    </source>
</evidence>